<dbReference type="InterPro" id="IPR039538">
    <property type="entry name" value="BetI_C"/>
</dbReference>
<dbReference type="Pfam" id="PF13977">
    <property type="entry name" value="TetR_C_6"/>
    <property type="match status" value="1"/>
</dbReference>
<dbReference type="SUPFAM" id="SSF48498">
    <property type="entry name" value="Tetracyclin repressor-like, C-terminal domain"/>
    <property type="match status" value="1"/>
</dbReference>
<evidence type="ECO:0000313" key="8">
    <source>
        <dbReference type="Proteomes" id="UP001382727"/>
    </source>
</evidence>
<dbReference type="RefSeq" id="WP_338749222.1">
    <property type="nucleotide sequence ID" value="NZ_CP144913.1"/>
</dbReference>
<evidence type="ECO:0000256" key="3">
    <source>
        <dbReference type="ARBA" id="ARBA00023125"/>
    </source>
</evidence>
<dbReference type="PANTHER" id="PTHR30055:SF234">
    <property type="entry name" value="HTH-TYPE TRANSCRIPTIONAL REGULATOR BETI"/>
    <property type="match status" value="1"/>
</dbReference>
<gene>
    <name evidence="7" type="ORF">V1351_15570</name>
</gene>
<dbReference type="InterPro" id="IPR050109">
    <property type="entry name" value="HTH-type_TetR-like_transc_reg"/>
</dbReference>
<dbReference type="EMBL" id="CP144913">
    <property type="protein sequence ID" value="WXB76341.1"/>
    <property type="molecule type" value="Genomic_DNA"/>
</dbReference>
<keyword evidence="1" id="KW-0678">Repressor</keyword>
<dbReference type="Proteomes" id="UP001382727">
    <property type="component" value="Chromosome"/>
</dbReference>
<evidence type="ECO:0000256" key="1">
    <source>
        <dbReference type="ARBA" id="ARBA00022491"/>
    </source>
</evidence>
<feature type="domain" description="HTH tetR-type" evidence="6">
    <location>
        <begin position="8"/>
        <end position="68"/>
    </location>
</feature>
<dbReference type="InterPro" id="IPR036271">
    <property type="entry name" value="Tet_transcr_reg_TetR-rel_C_sf"/>
</dbReference>
<dbReference type="PANTHER" id="PTHR30055">
    <property type="entry name" value="HTH-TYPE TRANSCRIPTIONAL REGULATOR RUTR"/>
    <property type="match status" value="1"/>
</dbReference>
<dbReference type="Gene3D" id="1.10.357.10">
    <property type="entry name" value="Tetracycline Repressor, domain 2"/>
    <property type="match status" value="1"/>
</dbReference>
<keyword evidence="2" id="KW-0805">Transcription regulation</keyword>
<dbReference type="InterPro" id="IPR009057">
    <property type="entry name" value="Homeodomain-like_sf"/>
</dbReference>
<name>A0ABZ2MGZ6_9MICO</name>
<keyword evidence="4" id="KW-0804">Transcription</keyword>
<sequence length="206" mass="22763">MPKLVDHDQRRRQITDALIQVAATSGLHQVTMRKVAAQAGVSVRLVQYFFTDKASLMMAALEHLTQQSNDRWTRARDQAIDEEMSVRHAIEAFLAAAAVDDRDSRVFQLVWTSYATMAMTDPGLAARPFIDGPDRVEAELVELLELAANRDELATRSDGTLPAVAIEAARILTLNHGLGTSVLIGQKTPEQAAAILRYHLDGLFDR</sequence>
<accession>A0ABZ2MGZ6</accession>
<keyword evidence="3 5" id="KW-0238">DNA-binding</keyword>
<protein>
    <submittedName>
        <fullName evidence="7">TetR family transcriptional regulator C-terminal domain-containing protein</fullName>
    </submittedName>
</protein>
<dbReference type="SUPFAM" id="SSF46689">
    <property type="entry name" value="Homeodomain-like"/>
    <property type="match status" value="1"/>
</dbReference>
<dbReference type="PROSITE" id="PS50977">
    <property type="entry name" value="HTH_TETR_2"/>
    <property type="match status" value="1"/>
</dbReference>
<organism evidence="7 8">
    <name type="scientific">Janibacter alittae</name>
    <dbReference type="NCBI Taxonomy" id="3115209"/>
    <lineage>
        <taxon>Bacteria</taxon>
        <taxon>Bacillati</taxon>
        <taxon>Actinomycetota</taxon>
        <taxon>Actinomycetes</taxon>
        <taxon>Micrococcales</taxon>
        <taxon>Intrasporangiaceae</taxon>
        <taxon>Janibacter</taxon>
    </lineage>
</organism>
<reference evidence="7 8" key="1">
    <citation type="submission" date="2024-02" db="EMBL/GenBank/DDBJ databases">
        <title>Janibacter sp. nov., isolated from gut of marine sandworm.</title>
        <authorList>
            <person name="Kim B."/>
            <person name="Jun M.O."/>
            <person name="Shin N.-R."/>
        </authorList>
    </citation>
    <scope>NUCLEOTIDE SEQUENCE [LARGE SCALE GENOMIC DNA]</scope>
    <source>
        <strain evidence="7 8">A1S7</strain>
    </source>
</reference>
<feature type="DNA-binding region" description="H-T-H motif" evidence="5">
    <location>
        <begin position="31"/>
        <end position="50"/>
    </location>
</feature>
<evidence type="ECO:0000313" key="7">
    <source>
        <dbReference type="EMBL" id="WXB76341.1"/>
    </source>
</evidence>
<dbReference type="InterPro" id="IPR001647">
    <property type="entry name" value="HTH_TetR"/>
</dbReference>
<evidence type="ECO:0000256" key="4">
    <source>
        <dbReference type="ARBA" id="ARBA00023163"/>
    </source>
</evidence>
<evidence type="ECO:0000259" key="6">
    <source>
        <dbReference type="PROSITE" id="PS50977"/>
    </source>
</evidence>
<evidence type="ECO:0000256" key="5">
    <source>
        <dbReference type="PROSITE-ProRule" id="PRU00335"/>
    </source>
</evidence>
<keyword evidence="8" id="KW-1185">Reference proteome</keyword>
<evidence type="ECO:0000256" key="2">
    <source>
        <dbReference type="ARBA" id="ARBA00023015"/>
    </source>
</evidence>
<dbReference type="Pfam" id="PF00440">
    <property type="entry name" value="TetR_N"/>
    <property type="match status" value="1"/>
</dbReference>
<proteinExistence type="predicted"/>